<name>A0A3M7TSR9_9BACI</name>
<feature type="transmembrane region" description="Helical" evidence="1">
    <location>
        <begin position="99"/>
        <end position="125"/>
    </location>
</feature>
<accession>A0A3M7TSR9</accession>
<dbReference type="InterPro" id="IPR036927">
    <property type="entry name" value="Cyt_c_oxase-like_su1_sf"/>
</dbReference>
<dbReference type="EMBL" id="RHIB01000002">
    <property type="protein sequence ID" value="RNA67383.1"/>
    <property type="molecule type" value="Genomic_DNA"/>
</dbReference>
<evidence type="ECO:0000313" key="3">
    <source>
        <dbReference type="Proteomes" id="UP000278746"/>
    </source>
</evidence>
<dbReference type="AlphaFoldDB" id="A0A3M7TSR9"/>
<dbReference type="RefSeq" id="WP_122898717.1">
    <property type="nucleotide sequence ID" value="NZ_RHIB01000002.1"/>
</dbReference>
<keyword evidence="1" id="KW-0812">Transmembrane</keyword>
<proteinExistence type="predicted"/>
<dbReference type="OrthoDB" id="2452746at2"/>
<feature type="transmembrane region" description="Helical" evidence="1">
    <location>
        <begin position="69"/>
        <end position="87"/>
    </location>
</feature>
<reference evidence="2 3" key="1">
    <citation type="submission" date="2018-10" db="EMBL/GenBank/DDBJ databases">
        <title>Bacillus Keqinensis sp. nov., a moderately halophilic bacterium isolated from a saline-alkaline lake.</title>
        <authorList>
            <person name="Wang H."/>
        </authorList>
    </citation>
    <scope>NUCLEOTIDE SEQUENCE [LARGE SCALE GENOMIC DNA]</scope>
    <source>
        <strain evidence="2 3">KQ-3</strain>
    </source>
</reference>
<gene>
    <name evidence="2" type="ORF">EBO34_11620</name>
</gene>
<feature type="transmembrane region" description="Helical" evidence="1">
    <location>
        <begin position="38"/>
        <end position="57"/>
    </location>
</feature>
<evidence type="ECO:0000313" key="2">
    <source>
        <dbReference type="EMBL" id="RNA67383.1"/>
    </source>
</evidence>
<dbReference type="Proteomes" id="UP000278746">
    <property type="component" value="Unassembled WGS sequence"/>
</dbReference>
<dbReference type="SUPFAM" id="SSF81442">
    <property type="entry name" value="Cytochrome c oxidase subunit I-like"/>
    <property type="match status" value="1"/>
</dbReference>
<sequence>MNRTRTLLRFAALFALVGTFIGSHMAGAGSYALRPMHAHILVVGWLSLFAFAVFYRLFPIPKDSKLAKVQVWSAIIGSITLPTGMYWEQVITGGPLATFALIYYIVGGSILLISFVLFFVMTFTFSSYIDEKKID</sequence>
<evidence type="ECO:0008006" key="4">
    <source>
        <dbReference type="Google" id="ProtNLM"/>
    </source>
</evidence>
<protein>
    <recommendedName>
        <fullName evidence="4">Cytochrome-c oxidase</fullName>
    </recommendedName>
</protein>
<dbReference type="Gene3D" id="1.20.210.10">
    <property type="entry name" value="Cytochrome c oxidase-like, subunit I domain"/>
    <property type="match status" value="1"/>
</dbReference>
<comment type="caution">
    <text evidence="2">The sequence shown here is derived from an EMBL/GenBank/DDBJ whole genome shotgun (WGS) entry which is preliminary data.</text>
</comment>
<organism evidence="2 3">
    <name type="scientific">Alteribacter keqinensis</name>
    <dbReference type="NCBI Taxonomy" id="2483800"/>
    <lineage>
        <taxon>Bacteria</taxon>
        <taxon>Bacillati</taxon>
        <taxon>Bacillota</taxon>
        <taxon>Bacilli</taxon>
        <taxon>Bacillales</taxon>
        <taxon>Bacillaceae</taxon>
        <taxon>Alteribacter</taxon>
    </lineage>
</organism>
<evidence type="ECO:0000256" key="1">
    <source>
        <dbReference type="SAM" id="Phobius"/>
    </source>
</evidence>
<keyword evidence="1" id="KW-1133">Transmembrane helix</keyword>
<keyword evidence="3" id="KW-1185">Reference proteome</keyword>
<keyword evidence="1" id="KW-0472">Membrane</keyword>